<dbReference type="Pfam" id="PF04101">
    <property type="entry name" value="Glyco_tran_28_C"/>
    <property type="match status" value="1"/>
</dbReference>
<evidence type="ECO:0000259" key="1">
    <source>
        <dbReference type="Pfam" id="PF04101"/>
    </source>
</evidence>
<feature type="domain" description="Glycosyl transferase family 28 C-terminal" evidence="1">
    <location>
        <begin position="276"/>
        <end position="360"/>
    </location>
</feature>
<comment type="caution">
    <text evidence="2">The sequence shown here is derived from an EMBL/GenBank/DDBJ whole genome shotgun (WGS) entry which is preliminary data.</text>
</comment>
<dbReference type="GO" id="GO:0016758">
    <property type="term" value="F:hexosyltransferase activity"/>
    <property type="evidence" value="ECO:0007669"/>
    <property type="project" value="InterPro"/>
</dbReference>
<dbReference type="RefSeq" id="WP_156738789.1">
    <property type="nucleotide sequence ID" value="NZ_CACRYJ010000004.1"/>
</dbReference>
<organism evidence="2 3">
    <name type="scientific">Occultella aeris</name>
    <dbReference type="NCBI Taxonomy" id="2761496"/>
    <lineage>
        <taxon>Bacteria</taxon>
        <taxon>Bacillati</taxon>
        <taxon>Actinomycetota</taxon>
        <taxon>Actinomycetes</taxon>
        <taxon>Micrococcales</taxon>
        <taxon>Ruaniaceae</taxon>
        <taxon>Occultella</taxon>
    </lineage>
</organism>
<dbReference type="PANTHER" id="PTHR21015:SF28">
    <property type="entry name" value="SLL1722 PROTEIN"/>
    <property type="match status" value="1"/>
</dbReference>
<protein>
    <recommendedName>
        <fullName evidence="1">Glycosyl transferase family 28 C-terminal domain-containing protein</fullName>
    </recommendedName>
</protein>
<dbReference type="Gene3D" id="3.40.50.2000">
    <property type="entry name" value="Glycogen Phosphorylase B"/>
    <property type="match status" value="1"/>
</dbReference>
<sequence length="400" mass="42848">MTRRRIALYSHDTQGLGHIRRNIELAAALVDADAHTDVLLLTGAPEATALPLPANTEVLTLPTVGKDADGGYGARVLDLSLAEVLELRGRLIAAAVTSFTPDLFIVDKVARGLGGELDRALRALRGNGRTRVVLGLRDVLDSPDVTRREWREANTTSVLLTAYDQVWVYGDAGVYDMVAEYRLPEPVARMIRFTGYLGHGRGRSLGARPGRVAAAAGAPDEPYVLCMVGGGQDGADLARSFARTPLPAGHHGVLVTGPYMDPCARAAVHRAATRRADLQVHEFVTDTLDLIRGARAVVTMGGYNTVCEVLASARPALVVPRERPRLEQAIRADRLAQAGNLDTMRSDRADPSRLGAWLAEAVGRGPQPHRIDLDGLSSVPALARRLLTAPTSLESSRVPA</sequence>
<name>A0A7M4DDL7_9MICO</name>
<dbReference type="EMBL" id="CACRYJ010000004">
    <property type="protein sequence ID" value="VZO34936.1"/>
    <property type="molecule type" value="Genomic_DNA"/>
</dbReference>
<evidence type="ECO:0000313" key="3">
    <source>
        <dbReference type="Proteomes" id="UP000419743"/>
    </source>
</evidence>
<dbReference type="Proteomes" id="UP000419743">
    <property type="component" value="Unassembled WGS sequence"/>
</dbReference>
<keyword evidence="3" id="KW-1185">Reference proteome</keyword>
<dbReference type="AlphaFoldDB" id="A0A7M4DDL7"/>
<dbReference type="PANTHER" id="PTHR21015">
    <property type="entry name" value="UDP-N-ACETYLGLUCOSAMINE--N-ACETYLMURAMYL-(PENTAPEPTIDE) PYROPHOSPHORYL-UNDECAPRENOL N-ACETYLGLUCOSAMINE TRANSFERASE 1"/>
    <property type="match status" value="1"/>
</dbReference>
<accession>A0A7M4DDL7</accession>
<dbReference type="InterPro" id="IPR007235">
    <property type="entry name" value="Glyco_trans_28_C"/>
</dbReference>
<evidence type="ECO:0000313" key="2">
    <source>
        <dbReference type="EMBL" id="VZO34936.1"/>
    </source>
</evidence>
<gene>
    <name evidence="2" type="ORF">HALOF300_00206</name>
</gene>
<proteinExistence type="predicted"/>
<dbReference type="SUPFAM" id="SSF53756">
    <property type="entry name" value="UDP-Glycosyltransferase/glycogen phosphorylase"/>
    <property type="match status" value="1"/>
</dbReference>
<reference evidence="2 3" key="1">
    <citation type="submission" date="2019-11" db="EMBL/GenBank/DDBJ databases">
        <authorList>
            <person name="Criscuolo A."/>
        </authorList>
    </citation>
    <scope>NUCLEOTIDE SEQUENCE [LARGE SCALE GENOMIC DNA]</scope>
    <source>
        <strain evidence="2">CIP111667</strain>
    </source>
</reference>